<protein>
    <recommendedName>
        <fullName evidence="3">Spindle pole body-associated protein cut12 domain-containing protein</fullName>
    </recommendedName>
</protein>
<dbReference type="Proteomes" id="UP000799536">
    <property type="component" value="Unassembled WGS sequence"/>
</dbReference>
<feature type="compositionally biased region" description="Polar residues" evidence="2">
    <location>
        <begin position="529"/>
        <end position="544"/>
    </location>
</feature>
<feature type="compositionally biased region" description="Polar residues" evidence="2">
    <location>
        <begin position="386"/>
        <end position="397"/>
    </location>
</feature>
<accession>A0A9P4MZB5</accession>
<feature type="region of interest" description="Disordered" evidence="2">
    <location>
        <begin position="1"/>
        <end position="29"/>
    </location>
</feature>
<feature type="region of interest" description="Disordered" evidence="2">
    <location>
        <begin position="605"/>
        <end position="649"/>
    </location>
</feature>
<proteinExistence type="predicted"/>
<evidence type="ECO:0000256" key="2">
    <source>
        <dbReference type="SAM" id="MobiDB-lite"/>
    </source>
</evidence>
<feature type="compositionally biased region" description="Low complexity" evidence="2">
    <location>
        <begin position="464"/>
        <end position="476"/>
    </location>
</feature>
<feature type="compositionally biased region" description="Basic residues" evidence="2">
    <location>
        <begin position="545"/>
        <end position="556"/>
    </location>
</feature>
<evidence type="ECO:0000256" key="1">
    <source>
        <dbReference type="SAM" id="Coils"/>
    </source>
</evidence>
<feature type="region of interest" description="Disordered" evidence="2">
    <location>
        <begin position="305"/>
        <end position="570"/>
    </location>
</feature>
<feature type="compositionally biased region" description="Basic and acidic residues" evidence="2">
    <location>
        <begin position="617"/>
        <end position="637"/>
    </location>
</feature>
<sequence>MLSWITGPRNSNVVEYPEPDGDTTYMEPPETPAPVFAVRAFKHAIFGTPAVPDYNSVKIIEKKVELDPITAKTIGLPPKKEDTSMPSPMKPNGILMTPGTASKGRKSVNWGAHVVDNEGKRTAGIGRSGIPNDCPGKFPSPWTPGTALLENKDSEKKPQTKLTEALYNARTTKQPTPVVKVQKSKDDLDITLDMSEPRSESGKYWKGLYEAYAEKSEKEAKKLVVKHHIAKTYAKKKDDEAMELANRLQDERMRHKAREQELEEQTKELQKRLRIALGENARTSMEIAGLKQRIAALEVPLNSPVEVDAGESSPFQIHEDSSKDSIALRFEEHRSSRRSAAPRSDELTNSAAIVLGKPTLSAREHTAGKENSPSKPPRRLRRSTREAANSMLSTNGADTPDFASIPTEYSLANPTASQSTPHNHKPRLSKTDTQHSRVPTTGSPLRPRASEPSNEPDIEQSTILPTGTPTGTPLTLRQILSKENIPTNPKPQLSPVRPAKPPPSDPWLDAMDSSPLPQRETYGMALPISNGTGYSSNSRAANTSKHIRSRSVKKTARTGDGGSKDFSTGSPLKLTKAAAVAEEIPKKDVPVVSVIEPAKIAETVDEPSKAEGASAFMRERERKSNLTDERREEAKRKLAERRKLKKGGA</sequence>
<feature type="compositionally biased region" description="Basic residues" evidence="2">
    <location>
        <begin position="638"/>
        <end position="649"/>
    </location>
</feature>
<feature type="coiled-coil region" evidence="1">
    <location>
        <begin position="234"/>
        <end position="279"/>
    </location>
</feature>
<dbReference type="AlphaFoldDB" id="A0A9P4MZB5"/>
<keyword evidence="1" id="KW-0175">Coiled coil</keyword>
<organism evidence="4 5">
    <name type="scientific">Delitschia confertaspora ATCC 74209</name>
    <dbReference type="NCBI Taxonomy" id="1513339"/>
    <lineage>
        <taxon>Eukaryota</taxon>
        <taxon>Fungi</taxon>
        <taxon>Dikarya</taxon>
        <taxon>Ascomycota</taxon>
        <taxon>Pezizomycotina</taxon>
        <taxon>Dothideomycetes</taxon>
        <taxon>Pleosporomycetidae</taxon>
        <taxon>Pleosporales</taxon>
        <taxon>Delitschiaceae</taxon>
        <taxon>Delitschia</taxon>
    </lineage>
</organism>
<evidence type="ECO:0000259" key="3">
    <source>
        <dbReference type="Pfam" id="PF11500"/>
    </source>
</evidence>
<reference evidence="4" key="1">
    <citation type="journal article" date="2020" name="Stud. Mycol.">
        <title>101 Dothideomycetes genomes: a test case for predicting lifestyles and emergence of pathogens.</title>
        <authorList>
            <person name="Haridas S."/>
            <person name="Albert R."/>
            <person name="Binder M."/>
            <person name="Bloem J."/>
            <person name="Labutti K."/>
            <person name="Salamov A."/>
            <person name="Andreopoulos B."/>
            <person name="Baker S."/>
            <person name="Barry K."/>
            <person name="Bills G."/>
            <person name="Bluhm B."/>
            <person name="Cannon C."/>
            <person name="Castanera R."/>
            <person name="Culley D."/>
            <person name="Daum C."/>
            <person name="Ezra D."/>
            <person name="Gonzalez J."/>
            <person name="Henrissat B."/>
            <person name="Kuo A."/>
            <person name="Liang C."/>
            <person name="Lipzen A."/>
            <person name="Lutzoni F."/>
            <person name="Magnuson J."/>
            <person name="Mondo S."/>
            <person name="Nolan M."/>
            <person name="Ohm R."/>
            <person name="Pangilinan J."/>
            <person name="Park H.-J."/>
            <person name="Ramirez L."/>
            <person name="Alfaro M."/>
            <person name="Sun H."/>
            <person name="Tritt A."/>
            <person name="Yoshinaga Y."/>
            <person name="Zwiers L.-H."/>
            <person name="Turgeon B."/>
            <person name="Goodwin S."/>
            <person name="Spatafora J."/>
            <person name="Crous P."/>
            <person name="Grigoriev I."/>
        </authorList>
    </citation>
    <scope>NUCLEOTIDE SEQUENCE</scope>
    <source>
        <strain evidence="4">ATCC 74209</strain>
    </source>
</reference>
<evidence type="ECO:0000313" key="5">
    <source>
        <dbReference type="Proteomes" id="UP000799536"/>
    </source>
</evidence>
<dbReference type="OrthoDB" id="5383703at2759"/>
<dbReference type="EMBL" id="ML993861">
    <property type="protein sequence ID" value="KAF2205133.1"/>
    <property type="molecule type" value="Genomic_DNA"/>
</dbReference>
<keyword evidence="5" id="KW-1185">Reference proteome</keyword>
<dbReference type="Pfam" id="PF11500">
    <property type="entry name" value="Cut12"/>
    <property type="match status" value="1"/>
</dbReference>
<name>A0A9P4MZB5_9PLEO</name>
<feature type="compositionally biased region" description="Polar residues" evidence="2">
    <location>
        <begin position="410"/>
        <end position="421"/>
    </location>
</feature>
<evidence type="ECO:0000313" key="4">
    <source>
        <dbReference type="EMBL" id="KAF2205133.1"/>
    </source>
</evidence>
<gene>
    <name evidence="4" type="ORF">GQ43DRAFT_437254</name>
</gene>
<feature type="domain" description="Spindle pole body-associated protein cut12" evidence="3">
    <location>
        <begin position="156"/>
        <end position="270"/>
    </location>
</feature>
<dbReference type="InterPro" id="IPR021589">
    <property type="entry name" value="Cut12"/>
</dbReference>
<comment type="caution">
    <text evidence="4">The sequence shown here is derived from an EMBL/GenBank/DDBJ whole genome shotgun (WGS) entry which is preliminary data.</text>
</comment>